<keyword evidence="4" id="KW-1185">Reference proteome</keyword>
<evidence type="ECO:0000256" key="1">
    <source>
        <dbReference type="SAM" id="MobiDB-lite"/>
    </source>
</evidence>
<organism evidence="3 4">
    <name type="scientific">Jiangella rhizosphaerae</name>
    <dbReference type="NCBI Taxonomy" id="2293569"/>
    <lineage>
        <taxon>Bacteria</taxon>
        <taxon>Bacillati</taxon>
        <taxon>Actinomycetota</taxon>
        <taxon>Actinomycetes</taxon>
        <taxon>Jiangellales</taxon>
        <taxon>Jiangellaceae</taxon>
        <taxon>Jiangella</taxon>
    </lineage>
</organism>
<evidence type="ECO:0000313" key="4">
    <source>
        <dbReference type="Proteomes" id="UP000284057"/>
    </source>
</evidence>
<proteinExistence type="predicted"/>
<evidence type="ECO:0000256" key="2">
    <source>
        <dbReference type="SAM" id="SignalP"/>
    </source>
</evidence>
<feature type="chain" id="PRO_5038502514" evidence="2">
    <location>
        <begin position="21"/>
        <end position="340"/>
    </location>
</feature>
<accession>A0A418KH48</accession>
<dbReference type="PROSITE" id="PS51318">
    <property type="entry name" value="TAT"/>
    <property type="match status" value="1"/>
</dbReference>
<dbReference type="InterPro" id="IPR006311">
    <property type="entry name" value="TAT_signal"/>
</dbReference>
<sequence>MTARSVGRRGFLVAAAGAVAAVVTACGADDPPDPSAPRTGRTLPRPTTKRPVGPVPEPPSPVPDLPAFSPWQPGGNEIAPEVKVAAARVLEALGTVPDGVAVTPAAGRLTAAGAPPALEAMAGPLLPPAAPAVAQIVYPQYGGLERSTASVMAVVRQTWVDGATLRERVVTADVRLRRRAGAWTVTELHPAAPAPGAAAALTGPAAELAGSGRVHLPEAAVADLAAGVVDARVVAALLELAGTYQLAVSVFRGGHPENVFGTDRTSNHTRGRAVDIWAVDGRPVVSMGKDEPFLLDFLAAVRATGSDEIGGPVDPDGPGGKHFADDLHRDHVHLGFERAA</sequence>
<dbReference type="SUPFAM" id="SSF55166">
    <property type="entry name" value="Hedgehog/DD-peptidase"/>
    <property type="match status" value="1"/>
</dbReference>
<dbReference type="OrthoDB" id="3436074at2"/>
<protein>
    <submittedName>
        <fullName evidence="3">Uncharacterized protein</fullName>
    </submittedName>
</protein>
<dbReference type="InterPro" id="IPR009045">
    <property type="entry name" value="Zn_M74/Hedgehog-like"/>
</dbReference>
<keyword evidence="2" id="KW-0732">Signal</keyword>
<dbReference type="PROSITE" id="PS51257">
    <property type="entry name" value="PROKAR_LIPOPROTEIN"/>
    <property type="match status" value="1"/>
</dbReference>
<feature type="region of interest" description="Disordered" evidence="1">
    <location>
        <begin position="26"/>
        <end position="61"/>
    </location>
</feature>
<dbReference type="Proteomes" id="UP000284057">
    <property type="component" value="Unassembled WGS sequence"/>
</dbReference>
<feature type="signal peptide" evidence="2">
    <location>
        <begin position="1"/>
        <end position="20"/>
    </location>
</feature>
<dbReference type="RefSeq" id="WP_119663201.1">
    <property type="nucleotide sequence ID" value="NZ_QUAL01000430.1"/>
</dbReference>
<gene>
    <name evidence="3" type="ORF">DY240_29405</name>
</gene>
<reference evidence="3 4" key="1">
    <citation type="submission" date="2018-09" db="EMBL/GenBank/DDBJ databases">
        <title>Isolation, diversity and antifungal activity of actinobacteria from wheat.</title>
        <authorList>
            <person name="Han C."/>
        </authorList>
    </citation>
    <scope>NUCLEOTIDE SEQUENCE [LARGE SCALE GENOMIC DNA]</scope>
    <source>
        <strain evidence="3 4">NEAU-YY265</strain>
    </source>
</reference>
<comment type="caution">
    <text evidence="3">The sequence shown here is derived from an EMBL/GenBank/DDBJ whole genome shotgun (WGS) entry which is preliminary data.</text>
</comment>
<name>A0A418KH48_9ACTN</name>
<dbReference type="EMBL" id="QUAL01000430">
    <property type="protein sequence ID" value="RIQ11245.1"/>
    <property type="molecule type" value="Genomic_DNA"/>
</dbReference>
<feature type="compositionally biased region" description="Low complexity" evidence="1">
    <location>
        <begin position="37"/>
        <end position="52"/>
    </location>
</feature>
<evidence type="ECO:0000313" key="3">
    <source>
        <dbReference type="EMBL" id="RIQ11245.1"/>
    </source>
</evidence>
<dbReference type="AlphaFoldDB" id="A0A418KH48"/>